<proteinExistence type="predicted"/>
<dbReference type="Proteomes" id="UP000792457">
    <property type="component" value="Unassembled WGS sequence"/>
</dbReference>
<feature type="compositionally biased region" description="Pro residues" evidence="1">
    <location>
        <begin position="86"/>
        <end position="95"/>
    </location>
</feature>
<dbReference type="AlphaFoldDB" id="A0A8K0P2K4"/>
<feature type="compositionally biased region" description="Low complexity" evidence="1">
    <location>
        <begin position="76"/>
        <end position="85"/>
    </location>
</feature>
<keyword evidence="5" id="KW-1185">Reference proteome</keyword>
<keyword evidence="2" id="KW-0812">Transmembrane</keyword>
<evidence type="ECO:0000259" key="3">
    <source>
        <dbReference type="Pfam" id="PF16066"/>
    </source>
</evidence>
<accession>A0A8K0P2K4</accession>
<feature type="domain" description="Fibronectin type III" evidence="3">
    <location>
        <begin position="103"/>
        <end position="216"/>
    </location>
</feature>
<reference evidence="4" key="1">
    <citation type="submission" date="2013-04" db="EMBL/GenBank/DDBJ databases">
        <authorList>
            <person name="Qu J."/>
            <person name="Murali S.C."/>
            <person name="Bandaranaike D."/>
            <person name="Bellair M."/>
            <person name="Blankenburg K."/>
            <person name="Chao H."/>
            <person name="Dinh H."/>
            <person name="Doddapaneni H."/>
            <person name="Downs B."/>
            <person name="Dugan-Rocha S."/>
            <person name="Elkadiri S."/>
            <person name="Gnanaolivu R.D."/>
            <person name="Hernandez B."/>
            <person name="Javaid M."/>
            <person name="Jayaseelan J.C."/>
            <person name="Lee S."/>
            <person name="Li M."/>
            <person name="Ming W."/>
            <person name="Munidasa M."/>
            <person name="Muniz J."/>
            <person name="Nguyen L."/>
            <person name="Ongeri F."/>
            <person name="Osuji N."/>
            <person name="Pu L.-L."/>
            <person name="Puazo M."/>
            <person name="Qu C."/>
            <person name="Quiroz J."/>
            <person name="Raj R."/>
            <person name="Weissenberger G."/>
            <person name="Xin Y."/>
            <person name="Zou X."/>
            <person name="Han Y."/>
            <person name="Richards S."/>
            <person name="Worley K."/>
            <person name="Muzny D."/>
            <person name="Gibbs R."/>
        </authorList>
    </citation>
    <scope>NUCLEOTIDE SEQUENCE</scope>
    <source>
        <strain evidence="4">Sampled in the wild</strain>
    </source>
</reference>
<feature type="region of interest" description="Disordered" evidence="1">
    <location>
        <begin position="61"/>
        <end position="98"/>
    </location>
</feature>
<dbReference type="InterPro" id="IPR032073">
    <property type="entry name" value="FNDC5_C"/>
</dbReference>
<name>A0A8K0P2K4_LADFU</name>
<dbReference type="EMBL" id="KZ308545">
    <property type="protein sequence ID" value="KAG8231261.1"/>
    <property type="molecule type" value="Genomic_DNA"/>
</dbReference>
<evidence type="ECO:0000313" key="4">
    <source>
        <dbReference type="EMBL" id="KAG8231261.1"/>
    </source>
</evidence>
<keyword evidence="2" id="KW-0472">Membrane</keyword>
<evidence type="ECO:0000313" key="5">
    <source>
        <dbReference type="Proteomes" id="UP000792457"/>
    </source>
</evidence>
<organism evidence="4 5">
    <name type="scientific">Ladona fulva</name>
    <name type="common">Scarce chaser dragonfly</name>
    <name type="synonym">Libellula fulva</name>
    <dbReference type="NCBI Taxonomy" id="123851"/>
    <lineage>
        <taxon>Eukaryota</taxon>
        <taxon>Metazoa</taxon>
        <taxon>Ecdysozoa</taxon>
        <taxon>Arthropoda</taxon>
        <taxon>Hexapoda</taxon>
        <taxon>Insecta</taxon>
        <taxon>Pterygota</taxon>
        <taxon>Palaeoptera</taxon>
        <taxon>Odonata</taxon>
        <taxon>Epiprocta</taxon>
        <taxon>Anisoptera</taxon>
        <taxon>Libelluloidea</taxon>
        <taxon>Libellulidae</taxon>
        <taxon>Ladona</taxon>
    </lineage>
</organism>
<dbReference type="Pfam" id="PF16066">
    <property type="entry name" value="DUF4808"/>
    <property type="match status" value="1"/>
</dbReference>
<feature type="transmembrane region" description="Helical" evidence="2">
    <location>
        <begin position="108"/>
        <end position="126"/>
    </location>
</feature>
<gene>
    <name evidence="4" type="ORF">J437_LFUL011115</name>
</gene>
<protein>
    <recommendedName>
        <fullName evidence="3">Fibronectin type III domain-containing protein</fullName>
    </recommendedName>
</protein>
<evidence type="ECO:0000256" key="2">
    <source>
        <dbReference type="SAM" id="Phobius"/>
    </source>
</evidence>
<keyword evidence="2" id="KW-1133">Transmembrane helix</keyword>
<dbReference type="PANTHER" id="PTHR21104">
    <property type="entry name" value="FIBRONECTIN TYPE III DOMAIN-CONTAINING PROTEIN"/>
    <property type="match status" value="1"/>
</dbReference>
<sequence>MTFTPFNIYHTVQSPYIFPAAMFSFRGLAITTPLSRLPLRKLSFPFLRRKGADSWGREWESRSPAVWPQGNWPTETTATPNSASIPPTPPPPPPGFATSAPLVRAEEALIVLIVLLLWIGAIALFFNRWGKIRMLEPYQPKFQQSAQHRPSCPLAVEQPAAPIVQFRSLSKFNLEFECVNPSLRPRQNSVFASAVFSPTFNPPRKAKSALDIQTLVMADEQHLLQQLDSIDSTEYPIRVTKLQRKDVSFLSDSEGNNFSNDIERIIYSKKINFKRLRDSDAEDNTFSTVEALQHETSMYVHPSVITLGVVLREPSPQPVLQLLYPHVVELRHQPVEETSNLFFNFIVSPEALATQVFLQFWKKVVITRG</sequence>
<comment type="caution">
    <text evidence="4">The sequence shown here is derived from an EMBL/GenBank/DDBJ whole genome shotgun (WGS) entry which is preliminary data.</text>
</comment>
<dbReference type="OrthoDB" id="6424355at2759"/>
<reference evidence="4" key="2">
    <citation type="submission" date="2017-10" db="EMBL/GenBank/DDBJ databases">
        <title>Ladona fulva Genome sequencing and assembly.</title>
        <authorList>
            <person name="Murali S."/>
            <person name="Richards S."/>
            <person name="Bandaranaike D."/>
            <person name="Bellair M."/>
            <person name="Blankenburg K."/>
            <person name="Chao H."/>
            <person name="Dinh H."/>
            <person name="Doddapaneni H."/>
            <person name="Dugan-Rocha S."/>
            <person name="Elkadiri S."/>
            <person name="Gnanaolivu R."/>
            <person name="Hernandez B."/>
            <person name="Skinner E."/>
            <person name="Javaid M."/>
            <person name="Lee S."/>
            <person name="Li M."/>
            <person name="Ming W."/>
            <person name="Munidasa M."/>
            <person name="Muniz J."/>
            <person name="Nguyen L."/>
            <person name="Hughes D."/>
            <person name="Osuji N."/>
            <person name="Pu L.-L."/>
            <person name="Puazo M."/>
            <person name="Qu C."/>
            <person name="Quiroz J."/>
            <person name="Raj R."/>
            <person name="Weissenberger G."/>
            <person name="Xin Y."/>
            <person name="Zou X."/>
            <person name="Han Y."/>
            <person name="Worley K."/>
            <person name="Muzny D."/>
            <person name="Gibbs R."/>
        </authorList>
    </citation>
    <scope>NUCLEOTIDE SEQUENCE</scope>
    <source>
        <strain evidence="4">Sampled in the wild</strain>
    </source>
</reference>
<dbReference type="PANTHER" id="PTHR21104:SF1">
    <property type="entry name" value="FIBRONECTIN TYPE III DOMAIN-CONTAINING PROTEIN"/>
    <property type="match status" value="1"/>
</dbReference>
<evidence type="ECO:0000256" key="1">
    <source>
        <dbReference type="SAM" id="MobiDB-lite"/>
    </source>
</evidence>